<protein>
    <submittedName>
        <fullName evidence="1">Uncharacterized protein</fullName>
    </submittedName>
</protein>
<dbReference type="OrthoDB" id="414982at2759"/>
<evidence type="ECO:0000313" key="2">
    <source>
        <dbReference type="Proteomes" id="UP000325440"/>
    </source>
</evidence>
<reference evidence="1 2" key="1">
    <citation type="submission" date="2019-08" db="EMBL/GenBank/DDBJ databases">
        <authorList>
            <person name="Alioto T."/>
            <person name="Alioto T."/>
            <person name="Gomez Garrido J."/>
        </authorList>
    </citation>
    <scope>NUCLEOTIDE SEQUENCE [LARGE SCALE GENOMIC DNA]</scope>
</reference>
<sequence length="119" mass="13597">MVELELDAGEYAVREGNNLYGWALSQYMFHGGIQCVKPTLNGLEDLDDTSPIGRVYEVDVEYPEHLYMNHNDLPFLPNNEVPPGSKVKKLMATMEEKKNYIIHYRNLKQAIANGLIVKK</sequence>
<organism evidence="1 2">
    <name type="scientific">Cinara cedri</name>
    <dbReference type="NCBI Taxonomy" id="506608"/>
    <lineage>
        <taxon>Eukaryota</taxon>
        <taxon>Metazoa</taxon>
        <taxon>Ecdysozoa</taxon>
        <taxon>Arthropoda</taxon>
        <taxon>Hexapoda</taxon>
        <taxon>Insecta</taxon>
        <taxon>Pterygota</taxon>
        <taxon>Neoptera</taxon>
        <taxon>Paraneoptera</taxon>
        <taxon>Hemiptera</taxon>
        <taxon>Sternorrhyncha</taxon>
        <taxon>Aphidomorpha</taxon>
        <taxon>Aphidoidea</taxon>
        <taxon>Aphididae</taxon>
        <taxon>Lachninae</taxon>
        <taxon>Cinara</taxon>
    </lineage>
</organism>
<keyword evidence="2" id="KW-1185">Reference proteome</keyword>
<evidence type="ECO:0000313" key="1">
    <source>
        <dbReference type="EMBL" id="VVC46478.1"/>
    </source>
</evidence>
<name>A0A5E4NNC8_9HEMI</name>
<dbReference type="Proteomes" id="UP000325440">
    <property type="component" value="Unassembled WGS sequence"/>
</dbReference>
<feature type="non-terminal residue" evidence="1">
    <location>
        <position position="119"/>
    </location>
</feature>
<dbReference type="EMBL" id="CABPRJ010002549">
    <property type="protein sequence ID" value="VVC46478.1"/>
    <property type="molecule type" value="Genomic_DNA"/>
</dbReference>
<gene>
    <name evidence="1" type="ORF">CINCED_3A023828</name>
</gene>
<dbReference type="AlphaFoldDB" id="A0A5E4NNC8"/>
<accession>A0A5E4NNC8</accession>
<proteinExistence type="predicted"/>